<feature type="region of interest" description="Disordered" evidence="4">
    <location>
        <begin position="450"/>
        <end position="484"/>
    </location>
</feature>
<evidence type="ECO:0000313" key="6">
    <source>
        <dbReference type="EMBL" id="RZC63784.1"/>
    </source>
</evidence>
<keyword evidence="1" id="KW-0677">Repeat</keyword>
<sequence length="497" mass="53351">MEQNQQSTSSNGSGVPPPPPEPLMYKNHLITYTQRSAIPLPVYETVNLGYRCTVHVNGVAYTTVDTFRNPKDAEQEASKLALESIAKKIKEESIAIINKDPVSCKSILNEYAVKLNLPIPMYTTTQPELLPIFNSSLEFNGKSYTGPAARSKKDAERLAARMAIHSIIGASGSGTSLPEIIISKSRLSNASRMLEESQIIQDSHTAMVATPGCNCGGSTRKRKQILNPSSQTFNEGVTSTPPPSECKKPRDENSCETSAGPIGNVAHLLDQPVSISEHCRAVSDASRVVEESQTIQDTSMVTVTSPGSNSGGSRMKGKEILNSSFSQTPVEVVTATPTPSNGIGNTTSLLDQLVDGCSDRKDTLSYKSILNEYAVKMNHPVLAYTTTQADPHSFFVSSLVFNGKTYTGPAARNKKDAERLTARTVIHSITGTSDPGTCLSEIMKFKSRLSNAPRKDVGGTPSPSHEIKKPKEEPLFETNAGPIGNVAPLLDKPVGGC</sequence>
<feature type="domain" description="DRBM" evidence="5">
    <location>
        <begin position="345"/>
        <end position="431"/>
    </location>
</feature>
<keyword evidence="2 3" id="KW-0694">RNA-binding</keyword>
<feature type="compositionally biased region" description="Low complexity" evidence="4">
    <location>
        <begin position="1"/>
        <end position="14"/>
    </location>
</feature>
<dbReference type="OrthoDB" id="5988181at2759"/>
<evidence type="ECO:0000256" key="4">
    <source>
        <dbReference type="SAM" id="MobiDB-lite"/>
    </source>
</evidence>
<dbReference type="InterPro" id="IPR014720">
    <property type="entry name" value="dsRBD_dom"/>
</dbReference>
<evidence type="ECO:0000256" key="3">
    <source>
        <dbReference type="PROSITE-ProRule" id="PRU00266"/>
    </source>
</evidence>
<reference evidence="6 7" key="1">
    <citation type="journal article" date="2018" name="Science">
        <title>The opium poppy genome and morphinan production.</title>
        <authorList>
            <person name="Guo L."/>
            <person name="Winzer T."/>
            <person name="Yang X."/>
            <person name="Li Y."/>
            <person name="Ning Z."/>
            <person name="He Z."/>
            <person name="Teodor R."/>
            <person name="Lu Y."/>
            <person name="Bowser T.A."/>
            <person name="Graham I.A."/>
            <person name="Ye K."/>
        </authorList>
    </citation>
    <scope>NUCLEOTIDE SEQUENCE [LARGE SCALE GENOMIC DNA]</scope>
    <source>
        <strain evidence="7">cv. HN1</strain>
        <tissue evidence="6">Leaves</tissue>
    </source>
</reference>
<feature type="compositionally biased region" description="Polar residues" evidence="4">
    <location>
        <begin position="228"/>
        <end position="239"/>
    </location>
</feature>
<dbReference type="Gene3D" id="3.30.160.20">
    <property type="match status" value="3"/>
</dbReference>
<dbReference type="SMART" id="SM00358">
    <property type="entry name" value="DSRM"/>
    <property type="match status" value="3"/>
</dbReference>
<feature type="region of interest" description="Disordered" evidence="4">
    <location>
        <begin position="228"/>
        <end position="257"/>
    </location>
</feature>
<dbReference type="AlphaFoldDB" id="A0A4Y7JRR8"/>
<evidence type="ECO:0000256" key="2">
    <source>
        <dbReference type="ARBA" id="ARBA00022884"/>
    </source>
</evidence>
<name>A0A4Y7JRR8_PAPSO</name>
<dbReference type="Gramene" id="RZC63784">
    <property type="protein sequence ID" value="RZC63784"/>
    <property type="gene ID" value="C5167_025529"/>
</dbReference>
<accession>A0A4Y7JRR8</accession>
<dbReference type="STRING" id="3469.A0A4Y7JRR8"/>
<organism evidence="6 7">
    <name type="scientific">Papaver somniferum</name>
    <name type="common">Opium poppy</name>
    <dbReference type="NCBI Taxonomy" id="3469"/>
    <lineage>
        <taxon>Eukaryota</taxon>
        <taxon>Viridiplantae</taxon>
        <taxon>Streptophyta</taxon>
        <taxon>Embryophyta</taxon>
        <taxon>Tracheophyta</taxon>
        <taxon>Spermatophyta</taxon>
        <taxon>Magnoliopsida</taxon>
        <taxon>Ranunculales</taxon>
        <taxon>Papaveraceae</taxon>
        <taxon>Papaveroideae</taxon>
        <taxon>Papaver</taxon>
    </lineage>
</organism>
<keyword evidence="7" id="KW-1185">Reference proteome</keyword>
<dbReference type="OMA" id="NSCETSA"/>
<gene>
    <name evidence="6" type="ORF">C5167_025529</name>
</gene>
<dbReference type="PROSITE" id="PS50137">
    <property type="entry name" value="DS_RBD"/>
    <property type="match status" value="2"/>
</dbReference>
<proteinExistence type="predicted"/>
<dbReference type="SUPFAM" id="SSF54768">
    <property type="entry name" value="dsRNA-binding domain-like"/>
    <property type="match status" value="3"/>
</dbReference>
<dbReference type="PANTHER" id="PTHR46031:SF37">
    <property type="entry name" value="DRBM DOMAIN-CONTAINING PROTEIN"/>
    <property type="match status" value="1"/>
</dbReference>
<dbReference type="Pfam" id="PF00035">
    <property type="entry name" value="dsrm"/>
    <property type="match status" value="2"/>
</dbReference>
<dbReference type="EMBL" id="CM010719">
    <property type="protein sequence ID" value="RZC63784.1"/>
    <property type="molecule type" value="Genomic_DNA"/>
</dbReference>
<dbReference type="Proteomes" id="UP000316621">
    <property type="component" value="Chromosome 5"/>
</dbReference>
<dbReference type="PANTHER" id="PTHR46031">
    <property type="match status" value="1"/>
</dbReference>
<dbReference type="GO" id="GO:0003723">
    <property type="term" value="F:RNA binding"/>
    <property type="evidence" value="ECO:0007669"/>
    <property type="project" value="UniProtKB-UniRule"/>
</dbReference>
<protein>
    <recommendedName>
        <fullName evidence="5">DRBM domain-containing protein</fullName>
    </recommendedName>
</protein>
<feature type="region of interest" description="Disordered" evidence="4">
    <location>
        <begin position="1"/>
        <end position="25"/>
    </location>
</feature>
<evidence type="ECO:0000256" key="1">
    <source>
        <dbReference type="ARBA" id="ARBA00022737"/>
    </source>
</evidence>
<feature type="compositionally biased region" description="Basic and acidic residues" evidence="4">
    <location>
        <begin position="465"/>
        <end position="474"/>
    </location>
</feature>
<feature type="domain" description="DRBM" evidence="5">
    <location>
        <begin position="103"/>
        <end position="169"/>
    </location>
</feature>
<evidence type="ECO:0000313" key="7">
    <source>
        <dbReference type="Proteomes" id="UP000316621"/>
    </source>
</evidence>
<evidence type="ECO:0000259" key="5">
    <source>
        <dbReference type="PROSITE" id="PS50137"/>
    </source>
</evidence>